<proteinExistence type="predicted"/>
<feature type="region of interest" description="Disordered" evidence="1">
    <location>
        <begin position="57"/>
        <end position="88"/>
    </location>
</feature>
<accession>A0A218WZ26</accession>
<dbReference type="OrthoDB" id="1938687at2759"/>
<dbReference type="GeneID" id="116198541"/>
<feature type="compositionally biased region" description="Polar residues" evidence="1">
    <location>
        <begin position="58"/>
        <end position="80"/>
    </location>
</feature>
<dbReference type="AlphaFoldDB" id="A0A218WZ26"/>
<feature type="region of interest" description="Disordered" evidence="1">
    <location>
        <begin position="332"/>
        <end position="355"/>
    </location>
</feature>
<reference evidence="2" key="2">
    <citation type="submission" date="2017-06" db="EMBL/GenBank/DDBJ databases">
        <title>The pomegranate genome and the genomics of punicalagin biosynthesis.</title>
        <authorList>
            <person name="Xu C."/>
        </authorList>
    </citation>
    <scope>NUCLEOTIDE SEQUENCE [LARGE SCALE GENOMIC DNA]</scope>
    <source>
        <tissue evidence="2">Fresh leaf</tissue>
    </source>
</reference>
<keyword evidence="5" id="KW-1185">Reference proteome</keyword>
<evidence type="ECO:0000313" key="4">
    <source>
        <dbReference type="Proteomes" id="UP000197138"/>
    </source>
</evidence>
<dbReference type="EMBL" id="MTKT01002520">
    <property type="protein sequence ID" value="OWM77759.1"/>
    <property type="molecule type" value="Genomic_DNA"/>
</dbReference>
<dbReference type="EMBL" id="PGOL01001040">
    <property type="protein sequence ID" value="PKI61422.1"/>
    <property type="molecule type" value="Genomic_DNA"/>
</dbReference>
<reference evidence="3 5" key="3">
    <citation type="submission" date="2017-11" db="EMBL/GenBank/DDBJ databases">
        <title>De-novo sequencing of pomegranate (Punica granatum L.) genome.</title>
        <authorList>
            <person name="Akparov Z."/>
            <person name="Amiraslanov A."/>
            <person name="Hajiyeva S."/>
            <person name="Abbasov M."/>
            <person name="Kaur K."/>
            <person name="Hamwieh A."/>
            <person name="Solovyev V."/>
            <person name="Salamov A."/>
            <person name="Braich B."/>
            <person name="Kosarev P."/>
            <person name="Mahmoud A."/>
            <person name="Hajiyev E."/>
            <person name="Babayeva S."/>
            <person name="Izzatullayeva V."/>
            <person name="Mammadov A."/>
            <person name="Mammadov A."/>
            <person name="Sharifova S."/>
            <person name="Ojaghi J."/>
            <person name="Eynullazada K."/>
            <person name="Bayramov B."/>
            <person name="Abdulazimova A."/>
            <person name="Shahmuradov I."/>
        </authorList>
    </citation>
    <scope>NUCLEOTIDE SEQUENCE [LARGE SCALE GENOMIC DNA]</scope>
    <source>
        <strain evidence="3">AG2017</strain>
        <strain evidence="5">cv. AG2017</strain>
        <tissue evidence="3">Leaf</tissue>
    </source>
</reference>
<feature type="compositionally biased region" description="Polar residues" evidence="1">
    <location>
        <begin position="622"/>
        <end position="631"/>
    </location>
</feature>
<name>A0A218WZ26_PUNGR</name>
<gene>
    <name evidence="2" type="ORF">CDL15_Pgr012461</name>
    <name evidence="3" type="ORF">CRG98_018196</name>
</gene>
<feature type="compositionally biased region" description="Acidic residues" evidence="1">
    <location>
        <begin position="159"/>
        <end position="178"/>
    </location>
</feature>
<sequence length="644" mass="71244">MDSSPIFEQTLTPRKPAQSDENDCGSAQRRPNSSEGKKKRVSKKKILAEINELPSRTIVESSPSKLEETLSTGSELNKPSLSPYDPVTNYLSPRPQYLRYKPNRRREIFLHLEKEIELRKDACCDDAQQADSEDSNLADTCASSAASIIPEDIMKQENEECDDYDEEIEEEEEEEEDGSSTVQGLLKFLLLLVVLVLSSSYVCNMNASSVSTWPIKGIEVENVYRSNQNSTFEGDLLKILDKERSFLDHKDRYNNGVNFLIEDVRTTLVKTCVDAEEVTLGANVAEPISANVAMAEAESKGEPVDLCEALQQTCTETGYILDRIIDRSELKMSETGVAPTPSALDTENPEEGEVSSKEIEAGMIELQMAERERSINALSTENLEEVGVSSMEIETERSPHAQSTENLEEVKVAIMDTEAEVVGAQSEIEIEHIAYAVAELWSDKGVLVGLIESNWILKAVVGLTISFLLLGVRFLCKKKVGSHPSQGKMSDPDPLIGTKCDELQVIRDKNEDKSLNMCASFASPRPSVKRPIIEEEDSVSIRSRAPTIELLGEFVVAEVSSSLKRNVVKRTIEFEESTHSVSIEKGHSFLESSSMSSRRLNTTSKKTPALKEDGAGEGNKAASFTSSTPVRRSSRIRNRAVQSP</sequence>
<dbReference type="PANTHER" id="PTHR34775:SF6">
    <property type="entry name" value="TRANSMEMBRANE PROTEIN"/>
    <property type="match status" value="1"/>
</dbReference>
<feature type="region of interest" description="Disordered" evidence="1">
    <location>
        <begin position="1"/>
        <end position="43"/>
    </location>
</feature>
<evidence type="ECO:0000313" key="5">
    <source>
        <dbReference type="Proteomes" id="UP000233551"/>
    </source>
</evidence>
<dbReference type="PANTHER" id="PTHR34775">
    <property type="entry name" value="TRANSMEMBRANE PROTEIN"/>
    <property type="match status" value="1"/>
</dbReference>
<reference evidence="4" key="1">
    <citation type="journal article" date="2017" name="Plant J.">
        <title>The pomegranate (Punica granatum L.) genome and the genomics of punicalagin biosynthesis.</title>
        <authorList>
            <person name="Qin G."/>
            <person name="Xu C."/>
            <person name="Ming R."/>
            <person name="Tang H."/>
            <person name="Guyot R."/>
            <person name="Kramer E.M."/>
            <person name="Hu Y."/>
            <person name="Yi X."/>
            <person name="Qi Y."/>
            <person name="Xu X."/>
            <person name="Gao Z."/>
            <person name="Pan H."/>
            <person name="Jian J."/>
            <person name="Tian Y."/>
            <person name="Yue Z."/>
            <person name="Xu Y."/>
        </authorList>
    </citation>
    <scope>NUCLEOTIDE SEQUENCE [LARGE SCALE GENOMIC DNA]</scope>
    <source>
        <strain evidence="4">cv. Dabenzi</strain>
    </source>
</reference>
<feature type="compositionally biased region" description="Polar residues" evidence="1">
    <location>
        <begin position="1"/>
        <end position="12"/>
    </location>
</feature>
<dbReference type="Proteomes" id="UP000197138">
    <property type="component" value="Unassembled WGS sequence"/>
</dbReference>
<evidence type="ECO:0000313" key="2">
    <source>
        <dbReference type="EMBL" id="OWM77759.1"/>
    </source>
</evidence>
<feature type="region of interest" description="Disordered" evidence="1">
    <location>
        <begin position="585"/>
        <end position="644"/>
    </location>
</feature>
<evidence type="ECO:0000313" key="3">
    <source>
        <dbReference type="EMBL" id="PKI61422.1"/>
    </source>
</evidence>
<evidence type="ECO:0000256" key="1">
    <source>
        <dbReference type="SAM" id="MobiDB-lite"/>
    </source>
</evidence>
<feature type="compositionally biased region" description="Low complexity" evidence="1">
    <location>
        <begin position="589"/>
        <end position="604"/>
    </location>
</feature>
<comment type="caution">
    <text evidence="2">The sequence shown here is derived from an EMBL/GenBank/DDBJ whole genome shotgun (WGS) entry which is preliminary data.</text>
</comment>
<dbReference type="Proteomes" id="UP000233551">
    <property type="component" value="Unassembled WGS sequence"/>
</dbReference>
<feature type="region of interest" description="Disordered" evidence="1">
    <location>
        <begin position="152"/>
        <end position="180"/>
    </location>
</feature>
<protein>
    <submittedName>
        <fullName evidence="2">Uncharacterized protein</fullName>
    </submittedName>
</protein>
<organism evidence="2 4">
    <name type="scientific">Punica granatum</name>
    <name type="common">Pomegranate</name>
    <dbReference type="NCBI Taxonomy" id="22663"/>
    <lineage>
        <taxon>Eukaryota</taxon>
        <taxon>Viridiplantae</taxon>
        <taxon>Streptophyta</taxon>
        <taxon>Embryophyta</taxon>
        <taxon>Tracheophyta</taxon>
        <taxon>Spermatophyta</taxon>
        <taxon>Magnoliopsida</taxon>
        <taxon>eudicotyledons</taxon>
        <taxon>Gunneridae</taxon>
        <taxon>Pentapetalae</taxon>
        <taxon>rosids</taxon>
        <taxon>malvids</taxon>
        <taxon>Myrtales</taxon>
        <taxon>Lythraceae</taxon>
        <taxon>Punica</taxon>
    </lineage>
</organism>